<proteinExistence type="predicted"/>
<protein>
    <submittedName>
        <fullName evidence="7">Serine/threonine protein kinase</fullName>
    </submittedName>
</protein>
<dbReference type="InterPro" id="IPR000719">
    <property type="entry name" value="Prot_kinase_dom"/>
</dbReference>
<keyword evidence="2" id="KW-0547">Nucleotide-binding</keyword>
<evidence type="ECO:0000256" key="1">
    <source>
        <dbReference type="ARBA" id="ARBA00022679"/>
    </source>
</evidence>
<keyword evidence="5" id="KW-1133">Transmembrane helix</keyword>
<accession>D0LS80</accession>
<dbReference type="STRING" id="502025.Hoch_1210"/>
<keyword evidence="5" id="KW-0812">Transmembrane</keyword>
<dbReference type="HOGENOM" id="CLU_701888_0_0_7"/>
<evidence type="ECO:0000313" key="7">
    <source>
        <dbReference type="EMBL" id="ACY13777.1"/>
    </source>
</evidence>
<dbReference type="PROSITE" id="PS50011">
    <property type="entry name" value="PROTEIN_KINASE_DOM"/>
    <property type="match status" value="1"/>
</dbReference>
<name>D0LS80_HALO1</name>
<dbReference type="SUPFAM" id="SSF56112">
    <property type="entry name" value="Protein kinase-like (PK-like)"/>
    <property type="match status" value="1"/>
</dbReference>
<keyword evidence="8" id="KW-1185">Reference proteome</keyword>
<evidence type="ECO:0000313" key="8">
    <source>
        <dbReference type="Proteomes" id="UP000001880"/>
    </source>
</evidence>
<dbReference type="GO" id="GO:0005524">
    <property type="term" value="F:ATP binding"/>
    <property type="evidence" value="ECO:0007669"/>
    <property type="project" value="UniProtKB-KW"/>
</dbReference>
<dbReference type="CDD" id="cd14014">
    <property type="entry name" value="STKc_PknB_like"/>
    <property type="match status" value="1"/>
</dbReference>
<keyword evidence="3 7" id="KW-0418">Kinase</keyword>
<organism evidence="7 8">
    <name type="scientific">Haliangium ochraceum (strain DSM 14365 / JCM 11303 / SMP-2)</name>
    <dbReference type="NCBI Taxonomy" id="502025"/>
    <lineage>
        <taxon>Bacteria</taxon>
        <taxon>Pseudomonadati</taxon>
        <taxon>Myxococcota</taxon>
        <taxon>Polyangia</taxon>
        <taxon>Haliangiales</taxon>
        <taxon>Kofleriaceae</taxon>
        <taxon>Haliangium</taxon>
    </lineage>
</organism>
<dbReference type="PANTHER" id="PTHR43289:SF6">
    <property type="entry name" value="SERINE_THREONINE-PROTEIN KINASE NEKL-3"/>
    <property type="match status" value="1"/>
</dbReference>
<evidence type="ECO:0000256" key="4">
    <source>
        <dbReference type="ARBA" id="ARBA00022840"/>
    </source>
</evidence>
<feature type="domain" description="Protein kinase" evidence="6">
    <location>
        <begin position="1"/>
        <end position="264"/>
    </location>
</feature>
<reference evidence="7 8" key="1">
    <citation type="journal article" date="2010" name="Stand. Genomic Sci.">
        <title>Complete genome sequence of Haliangium ochraceum type strain (SMP-2).</title>
        <authorList>
            <consortium name="US DOE Joint Genome Institute (JGI-PGF)"/>
            <person name="Ivanova N."/>
            <person name="Daum C."/>
            <person name="Lang E."/>
            <person name="Abt B."/>
            <person name="Kopitz M."/>
            <person name="Saunders E."/>
            <person name="Lapidus A."/>
            <person name="Lucas S."/>
            <person name="Glavina Del Rio T."/>
            <person name="Nolan M."/>
            <person name="Tice H."/>
            <person name="Copeland A."/>
            <person name="Cheng J.F."/>
            <person name="Chen F."/>
            <person name="Bruce D."/>
            <person name="Goodwin L."/>
            <person name="Pitluck S."/>
            <person name="Mavromatis K."/>
            <person name="Pati A."/>
            <person name="Mikhailova N."/>
            <person name="Chen A."/>
            <person name="Palaniappan K."/>
            <person name="Land M."/>
            <person name="Hauser L."/>
            <person name="Chang Y.J."/>
            <person name="Jeffries C.D."/>
            <person name="Detter J.C."/>
            <person name="Brettin T."/>
            <person name="Rohde M."/>
            <person name="Goker M."/>
            <person name="Bristow J."/>
            <person name="Markowitz V."/>
            <person name="Eisen J.A."/>
            <person name="Hugenholtz P."/>
            <person name="Kyrpides N.C."/>
            <person name="Klenk H.P."/>
        </authorList>
    </citation>
    <scope>NUCLEOTIDE SEQUENCE [LARGE SCALE GENOMIC DNA]</scope>
    <source>
        <strain evidence="8">DSM 14365 / CIP 107738 / JCM 11303 / AJ 13395 / SMP-2</strain>
    </source>
</reference>
<dbReference type="GO" id="GO:0004674">
    <property type="term" value="F:protein serine/threonine kinase activity"/>
    <property type="evidence" value="ECO:0007669"/>
    <property type="project" value="UniProtKB-KW"/>
</dbReference>
<evidence type="ECO:0000256" key="2">
    <source>
        <dbReference type="ARBA" id="ARBA00022741"/>
    </source>
</evidence>
<dbReference type="Pfam" id="PF00069">
    <property type="entry name" value="Pkinase"/>
    <property type="match status" value="1"/>
</dbReference>
<keyword evidence="5" id="KW-0472">Membrane</keyword>
<dbReference type="Gene3D" id="1.10.510.10">
    <property type="entry name" value="Transferase(Phosphotransferase) domain 1"/>
    <property type="match status" value="1"/>
</dbReference>
<feature type="transmembrane region" description="Helical" evidence="5">
    <location>
        <begin position="324"/>
        <end position="348"/>
    </location>
</feature>
<gene>
    <name evidence="7" type="ordered locus">Hoch_1210</name>
</gene>
<keyword evidence="4" id="KW-0067">ATP-binding</keyword>
<dbReference type="EMBL" id="CP001804">
    <property type="protein sequence ID" value="ACY13777.1"/>
    <property type="molecule type" value="Genomic_DNA"/>
</dbReference>
<dbReference type="KEGG" id="hoh:Hoch_1210"/>
<dbReference type="eggNOG" id="COG0515">
    <property type="taxonomic scope" value="Bacteria"/>
</dbReference>
<dbReference type="AlphaFoldDB" id="D0LS80"/>
<dbReference type="Proteomes" id="UP000001880">
    <property type="component" value="Chromosome"/>
</dbReference>
<evidence type="ECO:0000256" key="3">
    <source>
        <dbReference type="ARBA" id="ARBA00022777"/>
    </source>
</evidence>
<evidence type="ECO:0000259" key="6">
    <source>
        <dbReference type="PROSITE" id="PS50011"/>
    </source>
</evidence>
<sequence length="361" mass="39769">MVYEARGLVPDDQSMPVACKLGCDDFRDLPSYRDYIRRVGALGRRLTGNHGNLVTVLEQFEDTRGGPCLVMELIDGCSVADLHASHRRLPFSVIRRIVMDILSALAYLHSKQVLLIDLSPPNVLVSTRGEVKVTALNLVRIEEERQARSRALGDKIAYASPERLQAFMIDARADLYSLGAVLFELLTGQLLTKPENGVRLPADIPDDLAMLTLGLLQKGPEACRPHRADEALEFLRRSVEPVASRAELGDLVIVTQHGQRDPMAGGAHTGHMSEILEPGHLLVRRSTIVWEQAALDAKKAVRAVPPHRSTKSTLLIHRDGDWRAALIVMLMAGCVALGALLHSSFVAWNSHHRPATTVEPR</sequence>
<dbReference type="PANTHER" id="PTHR43289">
    <property type="entry name" value="MITOGEN-ACTIVATED PROTEIN KINASE KINASE KINASE 20-RELATED"/>
    <property type="match status" value="1"/>
</dbReference>
<keyword evidence="1" id="KW-0808">Transferase</keyword>
<evidence type="ECO:0000256" key="5">
    <source>
        <dbReference type="SAM" id="Phobius"/>
    </source>
</evidence>
<dbReference type="InterPro" id="IPR011009">
    <property type="entry name" value="Kinase-like_dom_sf"/>
</dbReference>
<keyword evidence="7" id="KW-0723">Serine/threonine-protein kinase</keyword>